<gene>
    <name evidence="5" type="ORF">QBC38DRAFT_209299</name>
</gene>
<proteinExistence type="predicted"/>
<dbReference type="SMART" id="SM00248">
    <property type="entry name" value="ANK"/>
    <property type="match status" value="10"/>
</dbReference>
<dbReference type="Proteomes" id="UP001301958">
    <property type="component" value="Unassembled WGS sequence"/>
</dbReference>
<dbReference type="SUPFAM" id="SSF48403">
    <property type="entry name" value="Ankyrin repeat"/>
    <property type="match status" value="2"/>
</dbReference>
<feature type="compositionally biased region" description="Polar residues" evidence="4">
    <location>
        <begin position="801"/>
        <end position="812"/>
    </location>
</feature>
<dbReference type="Pfam" id="PF00023">
    <property type="entry name" value="Ank"/>
    <property type="match status" value="3"/>
</dbReference>
<sequence length="812" mass="89421">MAEYLYKGLIFAARCGHWTIIKLLMDDNDFKSGAKYTESAIEAAIRSGFDAEPIVCLMIASGRVGPTAKHIEVAVEMAIKSGFDAVPIVRLMLGAGGVDPNAERIGAAIKMAIKSEFDAGPILRVLLGYRGANPNRSITDKTADLNGGTTLHWAIMQGKEAVVNLLLENLGLDPNTRDYNGCTAMHWAVQMDRTEAIKWLLRSDRVDPNVKNEKDKMPFHFASDKGRRQAVDFVKLLIEFGRGNAHPASEDHQTALHLASLHGDMELVKLFVDSDDVDLNATTSAKYSGPRFVESEYGRTGQHCSTALQLAAEAGHAAIVKLLLDSAKVDPDAYSFAIYYTVTHHVTEYSIDRWQAREYKRALHDAVRGGHKDIVKLLLDTGKVKVYKPEDEKSVISMAEERGYDVILNLLLENADGYEIGGTLIEALHKRTRHGEPRKSHGMSSLQRLLDTEKIPRDGVFGLNALFKLATQGPTACVEPKLYAVLLATKNIDQGGLNEGLKQAVSCRYKEAIRAILATGEINQDGLNNAFKAVYSNCGNGQSYGDTVELLLKAGKVDQAILKEKLKVAVTKRDESFIMIFHAAAEVVDPDTLNEVFKAAAVLEGNGQIIKTILENRGSEINKWILTEVFKLAASSRGNHQAIKAMLDNRGSDIDKIDLNQAFRRAVFGGYGYSDKEVVQTIFNHASLDNVDEDVLNETLNTLVRCGHEEVVQAVFNHGNGGSDKIDEDVLNEAFKTAAQHGYVEIMKMMLDKRGSDIDKDDVLDEVLKKNTEYPGQYSKEVVELLQESRQMSSSSSSSSVGIATTTIRRRF</sequence>
<evidence type="ECO:0000256" key="2">
    <source>
        <dbReference type="ARBA" id="ARBA00023043"/>
    </source>
</evidence>
<evidence type="ECO:0000256" key="1">
    <source>
        <dbReference type="ARBA" id="ARBA00022737"/>
    </source>
</evidence>
<comment type="caution">
    <text evidence="5">The sequence shown here is derived from an EMBL/GenBank/DDBJ whole genome shotgun (WGS) entry which is preliminary data.</text>
</comment>
<evidence type="ECO:0000313" key="6">
    <source>
        <dbReference type="Proteomes" id="UP001301958"/>
    </source>
</evidence>
<dbReference type="InterPro" id="IPR036770">
    <property type="entry name" value="Ankyrin_rpt-contain_sf"/>
</dbReference>
<dbReference type="EMBL" id="MU865338">
    <property type="protein sequence ID" value="KAK4226981.1"/>
    <property type="molecule type" value="Genomic_DNA"/>
</dbReference>
<organism evidence="5 6">
    <name type="scientific">Podospora fimiseda</name>
    <dbReference type="NCBI Taxonomy" id="252190"/>
    <lineage>
        <taxon>Eukaryota</taxon>
        <taxon>Fungi</taxon>
        <taxon>Dikarya</taxon>
        <taxon>Ascomycota</taxon>
        <taxon>Pezizomycotina</taxon>
        <taxon>Sordariomycetes</taxon>
        <taxon>Sordariomycetidae</taxon>
        <taxon>Sordariales</taxon>
        <taxon>Podosporaceae</taxon>
        <taxon>Podospora</taxon>
    </lineage>
</organism>
<name>A0AAN7GU10_9PEZI</name>
<dbReference type="AlphaFoldDB" id="A0AAN7GU10"/>
<feature type="repeat" description="ANK" evidence="3">
    <location>
        <begin position="251"/>
        <end position="273"/>
    </location>
</feature>
<dbReference type="Gene3D" id="1.25.40.20">
    <property type="entry name" value="Ankyrin repeat-containing domain"/>
    <property type="match status" value="3"/>
</dbReference>
<evidence type="ECO:0000313" key="5">
    <source>
        <dbReference type="EMBL" id="KAK4226981.1"/>
    </source>
</evidence>
<dbReference type="PANTHER" id="PTHR24198:SF165">
    <property type="entry name" value="ANKYRIN REPEAT-CONTAINING PROTEIN-RELATED"/>
    <property type="match status" value="1"/>
</dbReference>
<dbReference type="PROSITE" id="PS50297">
    <property type="entry name" value="ANK_REP_REGION"/>
    <property type="match status" value="3"/>
</dbReference>
<dbReference type="Pfam" id="PF12796">
    <property type="entry name" value="Ank_2"/>
    <property type="match status" value="1"/>
</dbReference>
<feature type="repeat" description="ANK" evidence="3">
    <location>
        <begin position="358"/>
        <end position="382"/>
    </location>
</feature>
<reference evidence="5" key="2">
    <citation type="submission" date="2023-05" db="EMBL/GenBank/DDBJ databases">
        <authorList>
            <consortium name="Lawrence Berkeley National Laboratory"/>
            <person name="Steindorff A."/>
            <person name="Hensen N."/>
            <person name="Bonometti L."/>
            <person name="Westerberg I."/>
            <person name="Brannstrom I.O."/>
            <person name="Guillou S."/>
            <person name="Cros-Aarteil S."/>
            <person name="Calhoun S."/>
            <person name="Haridas S."/>
            <person name="Kuo A."/>
            <person name="Mondo S."/>
            <person name="Pangilinan J."/>
            <person name="Riley R."/>
            <person name="Labutti K."/>
            <person name="Andreopoulos B."/>
            <person name="Lipzen A."/>
            <person name="Chen C."/>
            <person name="Yanf M."/>
            <person name="Daum C."/>
            <person name="Ng V."/>
            <person name="Clum A."/>
            <person name="Ohm R."/>
            <person name="Martin F."/>
            <person name="Silar P."/>
            <person name="Natvig D."/>
            <person name="Lalanne C."/>
            <person name="Gautier V."/>
            <person name="Ament-Velasquez S.L."/>
            <person name="Kruys A."/>
            <person name="Hutchinson M.I."/>
            <person name="Powell A.J."/>
            <person name="Barry K."/>
            <person name="Miller A.N."/>
            <person name="Grigoriev I.V."/>
            <person name="Debuchy R."/>
            <person name="Gladieux P."/>
            <person name="Thoren M.H."/>
            <person name="Johannesson H."/>
        </authorList>
    </citation>
    <scope>NUCLEOTIDE SEQUENCE</scope>
    <source>
        <strain evidence="5">CBS 990.96</strain>
    </source>
</reference>
<evidence type="ECO:0000256" key="3">
    <source>
        <dbReference type="PROSITE-ProRule" id="PRU00023"/>
    </source>
</evidence>
<protein>
    <submittedName>
        <fullName evidence="5">Ankyrin repeat-containing domain protein</fullName>
    </submittedName>
</protein>
<keyword evidence="2 3" id="KW-0040">ANK repeat</keyword>
<keyword evidence="1" id="KW-0677">Repeat</keyword>
<accession>A0AAN7GU10</accession>
<feature type="repeat" description="ANK" evidence="3">
    <location>
        <begin position="146"/>
        <end position="179"/>
    </location>
</feature>
<dbReference type="InterPro" id="IPR002110">
    <property type="entry name" value="Ankyrin_rpt"/>
</dbReference>
<feature type="region of interest" description="Disordered" evidence="4">
    <location>
        <begin position="790"/>
        <end position="812"/>
    </location>
</feature>
<evidence type="ECO:0000256" key="4">
    <source>
        <dbReference type="SAM" id="MobiDB-lite"/>
    </source>
</evidence>
<dbReference type="PANTHER" id="PTHR24198">
    <property type="entry name" value="ANKYRIN REPEAT AND PROTEIN KINASE DOMAIN-CONTAINING PROTEIN"/>
    <property type="match status" value="1"/>
</dbReference>
<keyword evidence="6" id="KW-1185">Reference proteome</keyword>
<dbReference type="PROSITE" id="PS50088">
    <property type="entry name" value="ANK_REPEAT"/>
    <property type="match status" value="3"/>
</dbReference>
<reference evidence="5" key="1">
    <citation type="journal article" date="2023" name="Mol. Phylogenet. Evol.">
        <title>Genome-scale phylogeny and comparative genomics of the fungal order Sordariales.</title>
        <authorList>
            <person name="Hensen N."/>
            <person name="Bonometti L."/>
            <person name="Westerberg I."/>
            <person name="Brannstrom I.O."/>
            <person name="Guillou S."/>
            <person name="Cros-Aarteil S."/>
            <person name="Calhoun S."/>
            <person name="Haridas S."/>
            <person name="Kuo A."/>
            <person name="Mondo S."/>
            <person name="Pangilinan J."/>
            <person name="Riley R."/>
            <person name="LaButti K."/>
            <person name="Andreopoulos B."/>
            <person name="Lipzen A."/>
            <person name="Chen C."/>
            <person name="Yan M."/>
            <person name="Daum C."/>
            <person name="Ng V."/>
            <person name="Clum A."/>
            <person name="Steindorff A."/>
            <person name="Ohm R.A."/>
            <person name="Martin F."/>
            <person name="Silar P."/>
            <person name="Natvig D.O."/>
            <person name="Lalanne C."/>
            <person name="Gautier V."/>
            <person name="Ament-Velasquez S.L."/>
            <person name="Kruys A."/>
            <person name="Hutchinson M.I."/>
            <person name="Powell A.J."/>
            <person name="Barry K."/>
            <person name="Miller A.N."/>
            <person name="Grigoriev I.V."/>
            <person name="Debuchy R."/>
            <person name="Gladieux P."/>
            <person name="Hiltunen Thoren M."/>
            <person name="Johannesson H."/>
        </authorList>
    </citation>
    <scope>NUCLEOTIDE SEQUENCE</scope>
    <source>
        <strain evidence="5">CBS 990.96</strain>
    </source>
</reference>